<comment type="catalytic activity">
    <reaction evidence="5 6">
        <text>dTDP-beta-L-rhamnose + NADP(+) = dTDP-4-dehydro-beta-L-rhamnose + NADPH + H(+)</text>
        <dbReference type="Rhea" id="RHEA:21796"/>
        <dbReference type="ChEBI" id="CHEBI:15378"/>
        <dbReference type="ChEBI" id="CHEBI:57510"/>
        <dbReference type="ChEBI" id="CHEBI:57783"/>
        <dbReference type="ChEBI" id="CHEBI:58349"/>
        <dbReference type="ChEBI" id="CHEBI:62830"/>
        <dbReference type="EC" id="1.1.1.133"/>
    </reaction>
</comment>
<comment type="cofactor">
    <cofactor evidence="6">
        <name>Mg(2+)</name>
        <dbReference type="ChEBI" id="CHEBI:18420"/>
    </cofactor>
    <text evidence="6">Binds 1 Mg(2+) ion per monomer.</text>
</comment>
<dbReference type="EMBL" id="JAQQFM010000006">
    <property type="protein sequence ID" value="MFL9925544.1"/>
    <property type="molecule type" value="Genomic_DNA"/>
</dbReference>
<evidence type="ECO:0000256" key="3">
    <source>
        <dbReference type="ARBA" id="ARBA00012929"/>
    </source>
</evidence>
<dbReference type="Gene3D" id="3.90.25.10">
    <property type="entry name" value="UDP-galactose 4-epimerase, domain 1"/>
    <property type="match status" value="1"/>
</dbReference>
<dbReference type="InterPro" id="IPR005913">
    <property type="entry name" value="dTDP_dehydrorham_reduct"/>
</dbReference>
<dbReference type="SUPFAM" id="SSF51735">
    <property type="entry name" value="NAD(P)-binding Rossmann-fold domains"/>
    <property type="match status" value="1"/>
</dbReference>
<dbReference type="PANTHER" id="PTHR10491">
    <property type="entry name" value="DTDP-4-DEHYDRORHAMNOSE REDUCTASE"/>
    <property type="match status" value="1"/>
</dbReference>
<evidence type="ECO:0000256" key="1">
    <source>
        <dbReference type="ARBA" id="ARBA00004781"/>
    </source>
</evidence>
<evidence type="ECO:0000256" key="4">
    <source>
        <dbReference type="ARBA" id="ARBA00017099"/>
    </source>
</evidence>
<dbReference type="CDD" id="cd05254">
    <property type="entry name" value="dTDP_HR_like_SDR_e"/>
    <property type="match status" value="1"/>
</dbReference>
<dbReference type="Proteomes" id="UP001629246">
    <property type="component" value="Unassembled WGS sequence"/>
</dbReference>
<feature type="domain" description="RmlD-like substrate binding" evidence="7">
    <location>
        <begin position="1"/>
        <end position="302"/>
    </location>
</feature>
<dbReference type="EC" id="1.1.1.133" evidence="3 6"/>
<evidence type="ECO:0000256" key="5">
    <source>
        <dbReference type="ARBA" id="ARBA00048200"/>
    </source>
</evidence>
<evidence type="ECO:0000313" key="9">
    <source>
        <dbReference type="Proteomes" id="UP001629246"/>
    </source>
</evidence>
<dbReference type="InterPro" id="IPR029903">
    <property type="entry name" value="RmlD-like-bd"/>
</dbReference>
<dbReference type="RefSeq" id="WP_408158734.1">
    <property type="nucleotide sequence ID" value="NZ_JAQQFM010000006.1"/>
</dbReference>
<sequence>MKILLTGESGQIGHELASSLRGLGEIVSFSRQQMNLADLDQVRDVIRATRPDLIVNPAAYTAVVKAESETDLAMRINAEAPGVIAEEAQRLGAPMVHYSTDYVFDGTQNQPYEESASTHPINIYGKSKCAGEEAIARHCEAYWILRTSWVYSVGGGNFLKTVIRLAQDQEKFTIVGDQFGAPTWSKTISELTRELLVKRHGGDSSGINLDHLRKTSGIYHLTAAGETSWHGYASFIVDQLQALNVPVKIGGSAAIAPVPSSTYPVPPHRPPSSRLSGKKLASTFGVTMPQWQDDVAACLREIVREYGLSEGRKLV</sequence>
<dbReference type="Gene3D" id="3.40.50.720">
    <property type="entry name" value="NAD(P)-binding Rossmann-like Domain"/>
    <property type="match status" value="1"/>
</dbReference>
<keyword evidence="9" id="KW-1185">Reference proteome</keyword>
<dbReference type="PANTHER" id="PTHR10491:SF4">
    <property type="entry name" value="METHIONINE ADENOSYLTRANSFERASE 2 SUBUNIT BETA"/>
    <property type="match status" value="1"/>
</dbReference>
<evidence type="ECO:0000259" key="7">
    <source>
        <dbReference type="Pfam" id="PF04321"/>
    </source>
</evidence>
<evidence type="ECO:0000313" key="8">
    <source>
        <dbReference type="EMBL" id="MFL9925544.1"/>
    </source>
</evidence>
<accession>A0ABW9ABD7</accession>
<organism evidence="8 9">
    <name type="scientific">Herbaspirillum lusitanum</name>
    <dbReference type="NCBI Taxonomy" id="213312"/>
    <lineage>
        <taxon>Bacteria</taxon>
        <taxon>Pseudomonadati</taxon>
        <taxon>Pseudomonadota</taxon>
        <taxon>Betaproteobacteria</taxon>
        <taxon>Burkholderiales</taxon>
        <taxon>Oxalobacteraceae</taxon>
        <taxon>Herbaspirillum</taxon>
    </lineage>
</organism>
<keyword evidence="6" id="KW-0521">NADP</keyword>
<comment type="function">
    <text evidence="6">Catalyzes the reduction of dTDP-6-deoxy-L-lyxo-4-hexulose to yield dTDP-L-rhamnose.</text>
</comment>
<keyword evidence="6 8" id="KW-0560">Oxidoreductase</keyword>
<dbReference type="NCBIfam" id="TIGR01214">
    <property type="entry name" value="rmlD"/>
    <property type="match status" value="1"/>
</dbReference>
<name>A0ABW9ABD7_9BURK</name>
<gene>
    <name evidence="8" type="primary">rfbD</name>
    <name evidence="8" type="ORF">PQR62_14790</name>
</gene>
<reference evidence="8 9" key="1">
    <citation type="journal article" date="2024" name="Chem. Sci.">
        <title>Discovery of megapolipeptins by genome mining of a Burkholderiales bacteria collection.</title>
        <authorList>
            <person name="Paulo B.S."/>
            <person name="Recchia M.J.J."/>
            <person name="Lee S."/>
            <person name="Fergusson C.H."/>
            <person name="Romanowski S.B."/>
            <person name="Hernandez A."/>
            <person name="Krull N."/>
            <person name="Liu D.Y."/>
            <person name="Cavanagh H."/>
            <person name="Bos A."/>
            <person name="Gray C.A."/>
            <person name="Murphy B.T."/>
            <person name="Linington R.G."/>
            <person name="Eustaquio A.S."/>
        </authorList>
    </citation>
    <scope>NUCLEOTIDE SEQUENCE [LARGE SCALE GENOMIC DNA]</scope>
    <source>
        <strain evidence="8 9">RL21-008-BIB-A</strain>
    </source>
</reference>
<comment type="pathway">
    <text evidence="1 6">Carbohydrate biosynthesis; dTDP-L-rhamnose biosynthesis.</text>
</comment>
<dbReference type="Pfam" id="PF04321">
    <property type="entry name" value="RmlD_sub_bind"/>
    <property type="match status" value="1"/>
</dbReference>
<dbReference type="InterPro" id="IPR036291">
    <property type="entry name" value="NAD(P)-bd_dom_sf"/>
</dbReference>
<comment type="caution">
    <text evidence="8">The sequence shown here is derived from an EMBL/GenBank/DDBJ whole genome shotgun (WGS) entry which is preliminary data.</text>
</comment>
<evidence type="ECO:0000256" key="2">
    <source>
        <dbReference type="ARBA" id="ARBA00010944"/>
    </source>
</evidence>
<dbReference type="GO" id="GO:0008831">
    <property type="term" value="F:dTDP-4-dehydrorhamnose reductase activity"/>
    <property type="evidence" value="ECO:0007669"/>
    <property type="project" value="UniProtKB-EC"/>
</dbReference>
<protein>
    <recommendedName>
        <fullName evidence="4 6">dTDP-4-dehydrorhamnose reductase</fullName>
        <ecNumber evidence="3 6">1.1.1.133</ecNumber>
    </recommendedName>
</protein>
<proteinExistence type="inferred from homology"/>
<comment type="similarity">
    <text evidence="2 6">Belongs to the dTDP-4-dehydrorhamnose reductase family.</text>
</comment>
<evidence type="ECO:0000256" key="6">
    <source>
        <dbReference type="RuleBase" id="RU364082"/>
    </source>
</evidence>